<keyword evidence="4" id="KW-0679">Respiratory chain</keyword>
<keyword evidence="6" id="KW-0249">Electron transport</keyword>
<comment type="similarity">
    <text evidence="2">Belongs to the complex I NDUFA5 subunit family.</text>
</comment>
<evidence type="ECO:0000256" key="7">
    <source>
        <dbReference type="ARBA" id="ARBA00023128"/>
    </source>
</evidence>
<evidence type="ECO:0000313" key="10">
    <source>
        <dbReference type="Proteomes" id="UP000751190"/>
    </source>
</evidence>
<sequence>MLGVLRGARALSTKARTKLVGLDVVPDALPVLTALCNEQLAAIAVLPPAVPYRKDIEKFSTFLLGAIGESASVAEFEAKVGLGEVEEVIDMVRTELTLIPKYAAWRAWEEPTGAEKARLDQNKALVLESLKDRGAAIRRLDIPMRDASVDFPTAVNPLLMPYTPPPPPPPPPGAK</sequence>
<accession>A0A8J6CFL6</accession>
<evidence type="ECO:0000256" key="1">
    <source>
        <dbReference type="ARBA" id="ARBA00004443"/>
    </source>
</evidence>
<keyword evidence="7" id="KW-0496">Mitochondrion</keyword>
<evidence type="ECO:0000256" key="5">
    <source>
        <dbReference type="ARBA" id="ARBA00022792"/>
    </source>
</evidence>
<dbReference type="OMA" id="WRAWEEP"/>
<dbReference type="PANTHER" id="PTHR12653:SF0">
    <property type="entry name" value="NADH DEHYDROGENASE [UBIQUINONE] 1 ALPHA SUBCOMPLEX SUBUNIT 5"/>
    <property type="match status" value="1"/>
</dbReference>
<dbReference type="OrthoDB" id="286811at2759"/>
<dbReference type="InterPro" id="IPR006806">
    <property type="entry name" value="NDUFA5"/>
</dbReference>
<evidence type="ECO:0000256" key="4">
    <source>
        <dbReference type="ARBA" id="ARBA00022660"/>
    </source>
</evidence>
<dbReference type="EMBL" id="JAGTXO010000003">
    <property type="protein sequence ID" value="KAG8469251.1"/>
    <property type="molecule type" value="Genomic_DNA"/>
</dbReference>
<evidence type="ECO:0000256" key="3">
    <source>
        <dbReference type="ARBA" id="ARBA00022448"/>
    </source>
</evidence>
<dbReference type="Proteomes" id="UP000751190">
    <property type="component" value="Unassembled WGS sequence"/>
</dbReference>
<dbReference type="PANTHER" id="PTHR12653">
    <property type="entry name" value="NADH-UBIQUINONE OXIDOREDUCTASE 13 KD-B SUBUNIT"/>
    <property type="match status" value="1"/>
</dbReference>
<keyword evidence="8" id="KW-0472">Membrane</keyword>
<keyword evidence="3" id="KW-0813">Transport</keyword>
<name>A0A8J6CFL6_DIALT</name>
<evidence type="ECO:0000256" key="2">
    <source>
        <dbReference type="ARBA" id="ARBA00010261"/>
    </source>
</evidence>
<dbReference type="GO" id="GO:0022904">
    <property type="term" value="P:respiratory electron transport chain"/>
    <property type="evidence" value="ECO:0007669"/>
    <property type="project" value="InterPro"/>
</dbReference>
<proteinExistence type="inferred from homology"/>
<comment type="caution">
    <text evidence="9">The sequence shown here is derived from an EMBL/GenBank/DDBJ whole genome shotgun (WGS) entry which is preliminary data.</text>
</comment>
<reference evidence="9" key="1">
    <citation type="submission" date="2021-05" db="EMBL/GenBank/DDBJ databases">
        <title>The genome of the haptophyte Pavlova lutheri (Diacronema luteri, Pavlovales) - a model for lipid biosynthesis in eukaryotic algae.</title>
        <authorList>
            <person name="Hulatt C.J."/>
            <person name="Posewitz M.C."/>
        </authorList>
    </citation>
    <scope>NUCLEOTIDE SEQUENCE</scope>
    <source>
        <strain evidence="9">NIVA-4/92</strain>
    </source>
</reference>
<keyword evidence="5" id="KW-0999">Mitochondrion inner membrane</keyword>
<evidence type="ECO:0000256" key="6">
    <source>
        <dbReference type="ARBA" id="ARBA00022982"/>
    </source>
</evidence>
<organism evidence="9 10">
    <name type="scientific">Diacronema lutheri</name>
    <name type="common">Unicellular marine alga</name>
    <name type="synonym">Monochrysis lutheri</name>
    <dbReference type="NCBI Taxonomy" id="2081491"/>
    <lineage>
        <taxon>Eukaryota</taxon>
        <taxon>Haptista</taxon>
        <taxon>Haptophyta</taxon>
        <taxon>Pavlovophyceae</taxon>
        <taxon>Pavlovales</taxon>
        <taxon>Pavlovaceae</taxon>
        <taxon>Diacronema</taxon>
    </lineage>
</organism>
<dbReference type="GO" id="GO:0005743">
    <property type="term" value="C:mitochondrial inner membrane"/>
    <property type="evidence" value="ECO:0007669"/>
    <property type="project" value="UniProtKB-SubCell"/>
</dbReference>
<dbReference type="Pfam" id="PF04716">
    <property type="entry name" value="ETC_C1_NDUFA5"/>
    <property type="match status" value="1"/>
</dbReference>
<protein>
    <submittedName>
        <fullName evidence="9">Uncharacterized protein</fullName>
    </submittedName>
</protein>
<keyword evidence="10" id="KW-1185">Reference proteome</keyword>
<evidence type="ECO:0000313" key="9">
    <source>
        <dbReference type="EMBL" id="KAG8469251.1"/>
    </source>
</evidence>
<evidence type="ECO:0000256" key="8">
    <source>
        <dbReference type="ARBA" id="ARBA00023136"/>
    </source>
</evidence>
<gene>
    <name evidence="9" type="ORF">KFE25_007769</name>
</gene>
<comment type="subcellular location">
    <subcellularLocation>
        <location evidence="1">Mitochondrion inner membrane</location>
        <topology evidence="1">Peripheral membrane protein</topology>
        <orientation evidence="1">Matrix side</orientation>
    </subcellularLocation>
</comment>
<dbReference type="AlphaFoldDB" id="A0A8J6CFL6"/>